<proteinExistence type="predicted"/>
<gene>
    <name evidence="1" type="ORF">Hesp097</name>
</gene>
<dbReference type="KEGG" id="vg:16489499"/>
<dbReference type="RefSeq" id="YP_008378313.1">
    <property type="nucleotide sequence ID" value="NC_021923.1"/>
</dbReference>
<accession>S5MQG7</accession>
<keyword evidence="2" id="KW-1185">Reference proteome</keyword>
<reference evidence="1 2" key="1">
    <citation type="journal article" date="2013" name="Virus Genes">
        <title>The genome of a baculovirus isolated from Hemileuca sp. encodes a serpin ortholog.</title>
        <authorList>
            <person name="Rohrmann G.F."/>
            <person name="Erlandson M.A."/>
            <person name="Theilmann D.A."/>
        </authorList>
    </citation>
    <scope>NUCLEOTIDE SEQUENCE [LARGE SCALE GENOMIC DNA]</scope>
</reference>
<evidence type="ECO:0000313" key="1">
    <source>
        <dbReference type="EMBL" id="AGR56849.1"/>
    </source>
</evidence>
<dbReference type="GeneID" id="16489499"/>
<name>S5MQG7_9ABAC</name>
<protein>
    <submittedName>
        <fullName evidence="1">HESP097</fullName>
    </submittedName>
</protein>
<dbReference type="EMBL" id="KF158713">
    <property type="protein sequence ID" value="AGR56849.1"/>
    <property type="molecule type" value="Genomic_DNA"/>
</dbReference>
<organism evidence="1 2">
    <name type="scientific">Hemileuca sp. nucleopolyhedrovirus</name>
    <dbReference type="NCBI Taxonomy" id="1367203"/>
    <lineage>
        <taxon>Viruses</taxon>
        <taxon>Viruses incertae sedis</taxon>
        <taxon>Naldaviricetes</taxon>
        <taxon>Lefavirales</taxon>
        <taxon>Baculoviridae</taxon>
        <taxon>Alphabaculovirus</taxon>
        <taxon>Alphabaculovirus heleucae</taxon>
        <taxon>Hemileuca species nucleopolyhedrovirus</taxon>
    </lineage>
</organism>
<dbReference type="Proteomes" id="UP000203768">
    <property type="component" value="Segment"/>
</dbReference>
<sequence length="132" mass="15659">MSNNDTNIDAAIDRQGSHLQRQQTVKNIEHEHLYRCETVKYVEIKINEHIFLNYCLNCVQDKNLDDQSKFKFILRHSLLMLDKCNLNVLLCDQCRHSLAKHHFIDECDDCYGFFVKVYSTKFNNGQVIFNTR</sequence>
<evidence type="ECO:0000313" key="2">
    <source>
        <dbReference type="Proteomes" id="UP000203768"/>
    </source>
</evidence>